<dbReference type="PANTHER" id="PTHR47890:SF1">
    <property type="entry name" value="LD24308P"/>
    <property type="match status" value="1"/>
</dbReference>
<dbReference type="EMBL" id="JACMRX010000006">
    <property type="protein sequence ID" value="KAF7987818.1"/>
    <property type="molecule type" value="Genomic_DNA"/>
</dbReference>
<dbReference type="Pfam" id="PF16061">
    <property type="entry name" value="DUF4803"/>
    <property type="match status" value="1"/>
</dbReference>
<gene>
    <name evidence="2" type="ORF">HCN44_003681</name>
</gene>
<dbReference type="Proteomes" id="UP000639338">
    <property type="component" value="Unassembled WGS sequence"/>
</dbReference>
<feature type="signal peptide" evidence="1">
    <location>
        <begin position="1"/>
        <end position="17"/>
    </location>
</feature>
<comment type="caution">
    <text evidence="2">The sequence shown here is derived from an EMBL/GenBank/DDBJ whole genome shotgun (WGS) entry which is preliminary data.</text>
</comment>
<organism evidence="2 3">
    <name type="scientific">Aphidius gifuensis</name>
    <name type="common">Parasitoid wasp</name>
    <dbReference type="NCBI Taxonomy" id="684658"/>
    <lineage>
        <taxon>Eukaryota</taxon>
        <taxon>Metazoa</taxon>
        <taxon>Ecdysozoa</taxon>
        <taxon>Arthropoda</taxon>
        <taxon>Hexapoda</taxon>
        <taxon>Insecta</taxon>
        <taxon>Pterygota</taxon>
        <taxon>Neoptera</taxon>
        <taxon>Endopterygota</taxon>
        <taxon>Hymenoptera</taxon>
        <taxon>Apocrita</taxon>
        <taxon>Ichneumonoidea</taxon>
        <taxon>Braconidae</taxon>
        <taxon>Aphidiinae</taxon>
        <taxon>Aphidius</taxon>
    </lineage>
</organism>
<protein>
    <submittedName>
        <fullName evidence="2">Uncharacterized protein</fullName>
    </submittedName>
</protein>
<accession>A0A834XKC6</accession>
<feature type="chain" id="PRO_5032603373" evidence="1">
    <location>
        <begin position="18"/>
        <end position="615"/>
    </location>
</feature>
<name>A0A834XKC6_APHGI</name>
<reference evidence="2 3" key="1">
    <citation type="submission" date="2020-08" db="EMBL/GenBank/DDBJ databases">
        <title>Aphidius gifuensis genome sequencing and assembly.</title>
        <authorList>
            <person name="Du Z."/>
        </authorList>
    </citation>
    <scope>NUCLEOTIDE SEQUENCE [LARGE SCALE GENOMIC DNA]</scope>
    <source>
        <strain evidence="2">YNYX2018</strain>
        <tissue evidence="2">Adults</tissue>
    </source>
</reference>
<keyword evidence="1" id="KW-0732">Signal</keyword>
<evidence type="ECO:0000256" key="1">
    <source>
        <dbReference type="SAM" id="SignalP"/>
    </source>
</evidence>
<dbReference type="InterPro" id="IPR032062">
    <property type="entry name" value="DUF4803"/>
</dbReference>
<evidence type="ECO:0000313" key="2">
    <source>
        <dbReference type="EMBL" id="KAF7987818.1"/>
    </source>
</evidence>
<dbReference type="PANTHER" id="PTHR47890">
    <property type="entry name" value="LD24308P"/>
    <property type="match status" value="1"/>
</dbReference>
<evidence type="ECO:0000313" key="3">
    <source>
        <dbReference type="Proteomes" id="UP000639338"/>
    </source>
</evidence>
<dbReference type="AlphaFoldDB" id="A0A834XKC6"/>
<sequence length="615" mass="70972">MIGLLKFLLIFSSITIAVSFIQQPKKKSFYKYPNLNNLDNLAVIISDGFDVVERPSSQATNKQIELYKDELYQSLEAAFSSIDIYEKVPNKWKYNLTEYQQNLIKEIQHKMIHLKRQFFGADSAVDTTKLTKNIHEWVQSKKDGEGHSVSQFLYLEAYVNFTHTELEKFSLDVFHFYHKNAVNSSITDDEVYKKSLLLLDSVTKDIKIYHEIMKIMVASADKKIENNDPIKFERDVNFIELERVFQPFLVNSRRLGGHHQCRTIKNFLWEISNATDEILCEGYASECYPVGSMIHCSGAEKNYRRLEWMAFSEDNFPKNFQVSQNNIYGENYCGNVDDCVKPLNFTIQNKKSLWSYDENCICTCTENTFLSHKSTFIISSQFVNSNFHKNKIVVGVRFVKIDKIIYTQIEQAELLPGGWINNNTVKWKKISLLDKSKIKDNLEKDTKVYQDYIVIGNDVKKFNLDDLHCEEKSHVVTGVGLKLKKDKNNKNHIGLVIKCKNINFDNGKIEKNGSYYLENNQNHLFKKIIGEMPPNKINQENKSSDDKINSYVELQVSSPKRDAGQSVVPWFDGQNVTLNAEPSPLNGIGLYHRGSNDSGGFLAYRLFTLDHSILI</sequence>
<keyword evidence="3" id="KW-1185">Reference proteome</keyword>
<proteinExistence type="predicted"/>